<dbReference type="AlphaFoldDB" id="A0A915M184"/>
<reference evidence="2" key="1">
    <citation type="submission" date="2022-11" db="UniProtKB">
        <authorList>
            <consortium name="WormBaseParasite"/>
        </authorList>
    </citation>
    <scope>IDENTIFICATION</scope>
</reference>
<evidence type="ECO:0000313" key="2">
    <source>
        <dbReference type="WBParaSite" id="scaffold26614_cov147.g20508"/>
    </source>
</evidence>
<evidence type="ECO:0000313" key="1">
    <source>
        <dbReference type="Proteomes" id="UP000887561"/>
    </source>
</evidence>
<name>A0A915M184_MELJA</name>
<keyword evidence="1" id="KW-1185">Reference proteome</keyword>
<organism evidence="1 2">
    <name type="scientific">Meloidogyne javanica</name>
    <name type="common">Root-knot nematode worm</name>
    <dbReference type="NCBI Taxonomy" id="6303"/>
    <lineage>
        <taxon>Eukaryota</taxon>
        <taxon>Metazoa</taxon>
        <taxon>Ecdysozoa</taxon>
        <taxon>Nematoda</taxon>
        <taxon>Chromadorea</taxon>
        <taxon>Rhabditida</taxon>
        <taxon>Tylenchina</taxon>
        <taxon>Tylenchomorpha</taxon>
        <taxon>Tylenchoidea</taxon>
        <taxon>Meloidogynidae</taxon>
        <taxon>Meloidogyninae</taxon>
        <taxon>Meloidogyne</taxon>
        <taxon>Meloidogyne incognita group</taxon>
    </lineage>
</organism>
<protein>
    <submittedName>
        <fullName evidence="2">Uncharacterized protein</fullName>
    </submittedName>
</protein>
<proteinExistence type="predicted"/>
<sequence>MDDKRIVQFRDFGLGNISVDSFVFGISRGGNLNWLERAFFVDKIRNIVDQFPKFNVTVFDYDSTIYDLILGVKLKKYGRKILKADKPIIENGKRVDGTCLSVDLHYLRLTVKSNPN</sequence>
<dbReference type="Proteomes" id="UP000887561">
    <property type="component" value="Unplaced"/>
</dbReference>
<accession>A0A915M184</accession>
<dbReference type="WBParaSite" id="scaffold26614_cov147.g20508">
    <property type="protein sequence ID" value="scaffold26614_cov147.g20508"/>
    <property type="gene ID" value="scaffold26614_cov147.g20508"/>
</dbReference>